<keyword evidence="1" id="KW-0862">Zinc</keyword>
<gene>
    <name evidence="3" type="ORF">NDES1114_LOCUS23368</name>
</gene>
<accession>A0A7S1MJI4</accession>
<dbReference type="SUPFAM" id="SSF57756">
    <property type="entry name" value="Retrovirus zinc finger-like domains"/>
    <property type="match status" value="1"/>
</dbReference>
<sequence length="366" mass="40198">MLGATRFVLRAVSAAAADAASGAAETAAGGGSSSELLSPLKYPHELIEREPQLKRVADALITSDAFALDVEAFCTQSPDRLQLGDVSLLQMCSRVEPVVYVVDVLTLGRSVVKEHLAPVLQSMKSRKLMFDCRRDVEAISWQLGIKPVRVLDLQLMQAAASWKLRGTNRRSGLQYVLRQTCGLERQDGDSAVAAAMTLGNRAVWDVRPLPDHFIEYAADDVRHLLLMADKMLVEHADRIDAVERLTRQYVDHYGVGEPVTAEADPQPNVVHPEWLERFVGPAGSCSFCGQRGHTASECFRRAGGTKKCTHCGETGHLANNCFKRYPQLLKCTHCGQLGHTASKCFQLKPCEHCGGQHPSDKCHNKK</sequence>
<feature type="domain" description="CCHC-type" evidence="2">
    <location>
        <begin position="307"/>
        <end position="321"/>
    </location>
</feature>
<proteinExistence type="predicted"/>
<dbReference type="Gene3D" id="3.30.420.10">
    <property type="entry name" value="Ribonuclease H-like superfamily/Ribonuclease H"/>
    <property type="match status" value="1"/>
</dbReference>
<dbReference type="InterPro" id="IPR036397">
    <property type="entry name" value="RNaseH_sf"/>
</dbReference>
<name>A0A7S1MJI4_NEODS</name>
<dbReference type="PANTHER" id="PTHR46628">
    <property type="entry name" value="PIRNA BIOGENESIS PROTEIN EXD1"/>
    <property type="match status" value="1"/>
</dbReference>
<dbReference type="AlphaFoldDB" id="A0A7S1MJI4"/>
<dbReference type="InterPro" id="IPR052144">
    <property type="entry name" value="piRNA_biogenesis_EXD1"/>
</dbReference>
<organism evidence="3">
    <name type="scientific">Neobodo designis</name>
    <name type="common">Flagellated protozoan</name>
    <name type="synonym">Bodo designis</name>
    <dbReference type="NCBI Taxonomy" id="312471"/>
    <lineage>
        <taxon>Eukaryota</taxon>
        <taxon>Discoba</taxon>
        <taxon>Euglenozoa</taxon>
        <taxon>Kinetoplastea</taxon>
        <taxon>Metakinetoplastina</taxon>
        <taxon>Neobodonida</taxon>
        <taxon>Neobodo</taxon>
    </lineage>
</organism>
<dbReference type="PANTHER" id="PTHR46628:SF1">
    <property type="entry name" value="PIRNA BIOGENESIS PROTEIN EXD1"/>
    <property type="match status" value="1"/>
</dbReference>
<dbReference type="InterPro" id="IPR012337">
    <property type="entry name" value="RNaseH-like_sf"/>
</dbReference>
<evidence type="ECO:0000259" key="2">
    <source>
        <dbReference type="PROSITE" id="PS50158"/>
    </source>
</evidence>
<reference evidence="3" key="1">
    <citation type="submission" date="2021-01" db="EMBL/GenBank/DDBJ databases">
        <authorList>
            <person name="Corre E."/>
            <person name="Pelletier E."/>
            <person name="Niang G."/>
            <person name="Scheremetjew M."/>
            <person name="Finn R."/>
            <person name="Kale V."/>
            <person name="Holt S."/>
            <person name="Cochrane G."/>
            <person name="Meng A."/>
            <person name="Brown T."/>
            <person name="Cohen L."/>
        </authorList>
    </citation>
    <scope>NUCLEOTIDE SEQUENCE</scope>
    <source>
        <strain evidence="3">CCAP 1951/1</strain>
    </source>
</reference>
<dbReference type="Pfam" id="PF01612">
    <property type="entry name" value="DNA_pol_A_exo1"/>
    <property type="match status" value="1"/>
</dbReference>
<dbReference type="Gene3D" id="4.10.60.10">
    <property type="entry name" value="Zinc finger, CCHC-type"/>
    <property type="match status" value="1"/>
</dbReference>
<dbReference type="PROSITE" id="PS50158">
    <property type="entry name" value="ZF_CCHC"/>
    <property type="match status" value="3"/>
</dbReference>
<evidence type="ECO:0000256" key="1">
    <source>
        <dbReference type="PROSITE-ProRule" id="PRU00047"/>
    </source>
</evidence>
<dbReference type="SMART" id="SM00343">
    <property type="entry name" value="ZnF_C2HC"/>
    <property type="match status" value="3"/>
</dbReference>
<keyword evidence="1" id="KW-0479">Metal-binding</keyword>
<dbReference type="SMART" id="SM00474">
    <property type="entry name" value="35EXOc"/>
    <property type="match status" value="1"/>
</dbReference>
<dbReference type="GO" id="GO:0008270">
    <property type="term" value="F:zinc ion binding"/>
    <property type="evidence" value="ECO:0007669"/>
    <property type="project" value="UniProtKB-KW"/>
</dbReference>
<dbReference type="GO" id="GO:0008408">
    <property type="term" value="F:3'-5' exonuclease activity"/>
    <property type="evidence" value="ECO:0007669"/>
    <property type="project" value="InterPro"/>
</dbReference>
<dbReference type="Pfam" id="PF00098">
    <property type="entry name" value="zf-CCHC"/>
    <property type="match status" value="2"/>
</dbReference>
<protein>
    <recommendedName>
        <fullName evidence="2">CCHC-type domain-containing protein</fullName>
    </recommendedName>
</protein>
<dbReference type="InterPro" id="IPR036875">
    <property type="entry name" value="Znf_CCHC_sf"/>
</dbReference>
<dbReference type="GO" id="GO:0003676">
    <property type="term" value="F:nucleic acid binding"/>
    <property type="evidence" value="ECO:0007669"/>
    <property type="project" value="InterPro"/>
</dbReference>
<dbReference type="GO" id="GO:1990923">
    <property type="term" value="C:PET complex"/>
    <property type="evidence" value="ECO:0007669"/>
    <property type="project" value="TreeGrafter"/>
</dbReference>
<dbReference type="SUPFAM" id="SSF53098">
    <property type="entry name" value="Ribonuclease H-like"/>
    <property type="match status" value="1"/>
</dbReference>
<dbReference type="GO" id="GO:0006139">
    <property type="term" value="P:nucleobase-containing compound metabolic process"/>
    <property type="evidence" value="ECO:0007669"/>
    <property type="project" value="InterPro"/>
</dbReference>
<dbReference type="InterPro" id="IPR002562">
    <property type="entry name" value="3'-5'_exonuclease_dom"/>
</dbReference>
<keyword evidence="1" id="KW-0863">Zinc-finger</keyword>
<feature type="domain" description="CCHC-type" evidence="2">
    <location>
        <begin position="330"/>
        <end position="344"/>
    </location>
</feature>
<evidence type="ECO:0000313" key="3">
    <source>
        <dbReference type="EMBL" id="CAD9132702.1"/>
    </source>
</evidence>
<feature type="domain" description="CCHC-type" evidence="2">
    <location>
        <begin position="285"/>
        <end position="298"/>
    </location>
</feature>
<dbReference type="InterPro" id="IPR001878">
    <property type="entry name" value="Znf_CCHC"/>
</dbReference>
<dbReference type="EMBL" id="HBGF01034839">
    <property type="protein sequence ID" value="CAD9132702.1"/>
    <property type="molecule type" value="Transcribed_RNA"/>
</dbReference>